<evidence type="ECO:0000256" key="11">
    <source>
        <dbReference type="ARBA" id="ARBA00022840"/>
    </source>
</evidence>
<dbReference type="FunFam" id="3.40.50.300:FF:000527">
    <property type="entry name" value="Tyrosine-protein kinase etk"/>
    <property type="match status" value="1"/>
</dbReference>
<evidence type="ECO:0000256" key="15">
    <source>
        <dbReference type="ARBA" id="ARBA00051245"/>
    </source>
</evidence>
<dbReference type="InterPro" id="IPR050445">
    <property type="entry name" value="Bact_polysacc_biosynth/exp"/>
</dbReference>
<feature type="transmembrane region" description="Helical" evidence="17">
    <location>
        <begin position="512"/>
        <end position="532"/>
    </location>
</feature>
<dbReference type="Pfam" id="PF13614">
    <property type="entry name" value="AAA_31"/>
    <property type="match status" value="1"/>
</dbReference>
<keyword evidence="6" id="KW-0997">Cell inner membrane</keyword>
<feature type="transmembrane region" description="Helical" evidence="17">
    <location>
        <begin position="30"/>
        <end position="49"/>
    </location>
</feature>
<evidence type="ECO:0000256" key="9">
    <source>
        <dbReference type="ARBA" id="ARBA00022741"/>
    </source>
</evidence>
<sequence>MNTMDNKYNDEFDDEIDLRELYKTLLKHKISIFLITFLFFIGSLIFAYYKPNIYSSNMSLEILKENKGGMESSIALNQMLLGSDQVNLENEKVVLQSRFIVQKALEKLDLDTKYYVINRFFKKIELYKDAPFDVKIISLDDMMYGKTFELIPIDSVSFRLEIKPLSKYSIKGILATLNIISLDEKDKISYNQIHHYNELIKTPYFTIMVDKLKHIDGLKYNFSFIKQDKLYDFYKDNLSVKNMLKSSSVLELTYQDTVSLRAKEILDAISTTYIATTVKQKTEANGLTLNFIDTQLKVISANLKNSEKNLENYKIHHSVVDLKTKLEVKTQKIAEYEGEQLELQTEINILNNIKYYINKNKDLTALSIGTVKFTDNRISLLVTSLEALMNRREQLASKYTQFHPDIVKIDKSIKIAKKAIKKAVQNSLDQLNQRSIDLGNMVVQLNKSLESLPTEEKKLAQLLRPLKVNQKIYEFLLQKRAETAILKSATIANARILDSARENTTPVKPKRVLIVVVSVISGLIIGIFLAFLREFFTTTLQSLEELEHITSLPIYGVIPYNKDESTENTYKEAFRNLRTNLQFLPESKNHKIISITSSISGEGKTTISTTLGEMLAKGDKKVILLDLDLRKSSFHTEFEVKNDVGVSNYLIAQNKLSEIIQTTNIENLDIIPTGPLPPNPSELILSKAFTKMLEVLKKKYDYIIIDTPPAGLVTDAIIVMNYSDLSLFLVRANYTKKEFIKNIDKLVKEYKENRVGIIFNGATINSQYGYYGYYNYYK</sequence>
<dbReference type="InterPro" id="IPR025669">
    <property type="entry name" value="AAA_dom"/>
</dbReference>
<dbReference type="PANTHER" id="PTHR32309:SF13">
    <property type="entry name" value="FERRIC ENTEROBACTIN TRANSPORT PROTEIN FEPE"/>
    <property type="match status" value="1"/>
</dbReference>
<evidence type="ECO:0000256" key="14">
    <source>
        <dbReference type="ARBA" id="ARBA00023137"/>
    </source>
</evidence>
<comment type="similarity">
    <text evidence="3">Belongs to the etk/wzc family.</text>
</comment>
<evidence type="ECO:0000256" key="12">
    <source>
        <dbReference type="ARBA" id="ARBA00022989"/>
    </source>
</evidence>
<dbReference type="AlphaFoldDB" id="A0A1W1D4H7"/>
<evidence type="ECO:0000256" key="1">
    <source>
        <dbReference type="ARBA" id="ARBA00004429"/>
    </source>
</evidence>
<dbReference type="InterPro" id="IPR003856">
    <property type="entry name" value="LPS_length_determ_N"/>
</dbReference>
<reference evidence="21" key="1">
    <citation type="submission" date="2016-10" db="EMBL/GenBank/DDBJ databases">
        <authorList>
            <person name="de Groot N.N."/>
        </authorList>
    </citation>
    <scope>NUCLEOTIDE SEQUENCE</scope>
</reference>
<evidence type="ECO:0000259" key="19">
    <source>
        <dbReference type="Pfam" id="PF13614"/>
    </source>
</evidence>
<dbReference type="CDD" id="cd05387">
    <property type="entry name" value="BY-kinase"/>
    <property type="match status" value="1"/>
</dbReference>
<evidence type="ECO:0000256" key="8">
    <source>
        <dbReference type="ARBA" id="ARBA00022692"/>
    </source>
</evidence>
<evidence type="ECO:0000313" key="21">
    <source>
        <dbReference type="EMBL" id="SFV75488.1"/>
    </source>
</evidence>
<keyword evidence="11" id="KW-0067">ATP-binding</keyword>
<dbReference type="EC" id="2.7.10.2" evidence="4"/>
<evidence type="ECO:0000259" key="20">
    <source>
        <dbReference type="Pfam" id="PF13807"/>
    </source>
</evidence>
<keyword evidence="8 17" id="KW-0812">Transmembrane</keyword>
<dbReference type="NCBIfam" id="TIGR01007">
    <property type="entry name" value="eps_fam"/>
    <property type="match status" value="1"/>
</dbReference>
<dbReference type="GO" id="GO:0042802">
    <property type="term" value="F:identical protein binding"/>
    <property type="evidence" value="ECO:0007669"/>
    <property type="project" value="UniProtKB-ARBA"/>
</dbReference>
<keyword evidence="12 17" id="KW-1133">Transmembrane helix</keyword>
<keyword evidence="14" id="KW-0829">Tyrosine-protein kinase</keyword>
<dbReference type="GO" id="GO:0004715">
    <property type="term" value="F:non-membrane spanning protein tyrosine kinase activity"/>
    <property type="evidence" value="ECO:0007669"/>
    <property type="project" value="UniProtKB-EC"/>
</dbReference>
<dbReference type="InterPro" id="IPR005702">
    <property type="entry name" value="Wzc-like_C"/>
</dbReference>
<feature type="domain" description="Polysaccharide chain length determinant N-terminal" evidence="18">
    <location>
        <begin position="14"/>
        <end position="108"/>
    </location>
</feature>
<comment type="catalytic activity">
    <reaction evidence="15">
        <text>L-tyrosyl-[protein] + ATP = O-phospho-L-tyrosyl-[protein] + ADP + H(+)</text>
        <dbReference type="Rhea" id="RHEA:10596"/>
        <dbReference type="Rhea" id="RHEA-COMP:10136"/>
        <dbReference type="Rhea" id="RHEA-COMP:20101"/>
        <dbReference type="ChEBI" id="CHEBI:15378"/>
        <dbReference type="ChEBI" id="CHEBI:30616"/>
        <dbReference type="ChEBI" id="CHEBI:46858"/>
        <dbReference type="ChEBI" id="CHEBI:61978"/>
        <dbReference type="ChEBI" id="CHEBI:456216"/>
        <dbReference type="EC" id="2.7.10.2"/>
    </reaction>
</comment>
<dbReference type="GO" id="GO:0005886">
    <property type="term" value="C:plasma membrane"/>
    <property type="evidence" value="ECO:0007669"/>
    <property type="project" value="UniProtKB-SubCell"/>
</dbReference>
<keyword evidence="13 17" id="KW-0472">Membrane</keyword>
<protein>
    <recommendedName>
        <fullName evidence="4">non-specific protein-tyrosine kinase</fullName>
        <ecNumber evidence="4">2.7.10.2</ecNumber>
    </recommendedName>
</protein>
<evidence type="ECO:0000256" key="10">
    <source>
        <dbReference type="ARBA" id="ARBA00022777"/>
    </source>
</evidence>
<evidence type="ECO:0000256" key="2">
    <source>
        <dbReference type="ARBA" id="ARBA00007316"/>
    </source>
</evidence>
<dbReference type="InterPro" id="IPR032807">
    <property type="entry name" value="GNVR"/>
</dbReference>
<dbReference type="InterPro" id="IPR027417">
    <property type="entry name" value="P-loop_NTPase"/>
</dbReference>
<proteinExistence type="inferred from homology"/>
<dbReference type="PANTHER" id="PTHR32309">
    <property type="entry name" value="TYROSINE-PROTEIN KINASE"/>
    <property type="match status" value="1"/>
</dbReference>
<dbReference type="GO" id="GO:0005524">
    <property type="term" value="F:ATP binding"/>
    <property type="evidence" value="ECO:0007669"/>
    <property type="project" value="UniProtKB-KW"/>
</dbReference>
<evidence type="ECO:0000256" key="5">
    <source>
        <dbReference type="ARBA" id="ARBA00022475"/>
    </source>
</evidence>
<keyword evidence="10 21" id="KW-0418">Kinase</keyword>
<comment type="subcellular location">
    <subcellularLocation>
        <location evidence="1">Cell inner membrane</location>
        <topology evidence="1">Multi-pass membrane protein</topology>
    </subcellularLocation>
</comment>
<keyword evidence="9" id="KW-0547">Nucleotide-binding</keyword>
<evidence type="ECO:0000256" key="17">
    <source>
        <dbReference type="SAM" id="Phobius"/>
    </source>
</evidence>
<dbReference type="Gene3D" id="3.40.50.300">
    <property type="entry name" value="P-loop containing nucleotide triphosphate hydrolases"/>
    <property type="match status" value="1"/>
</dbReference>
<accession>A0A1W1D4H7</accession>
<dbReference type="SUPFAM" id="SSF52540">
    <property type="entry name" value="P-loop containing nucleoside triphosphate hydrolases"/>
    <property type="match status" value="1"/>
</dbReference>
<feature type="domain" description="Tyrosine-protein kinase G-rich" evidence="20">
    <location>
        <begin position="454"/>
        <end position="534"/>
    </location>
</feature>
<comment type="similarity">
    <text evidence="2">Belongs to the CpsD/CapB family.</text>
</comment>
<organism evidence="21">
    <name type="scientific">hydrothermal vent metagenome</name>
    <dbReference type="NCBI Taxonomy" id="652676"/>
    <lineage>
        <taxon>unclassified sequences</taxon>
        <taxon>metagenomes</taxon>
        <taxon>ecological metagenomes</taxon>
    </lineage>
</organism>
<dbReference type="Pfam" id="PF02706">
    <property type="entry name" value="Wzz"/>
    <property type="match status" value="1"/>
</dbReference>
<feature type="domain" description="AAA" evidence="19">
    <location>
        <begin position="591"/>
        <end position="751"/>
    </location>
</feature>
<dbReference type="Pfam" id="PF13807">
    <property type="entry name" value="GNVR"/>
    <property type="match status" value="1"/>
</dbReference>
<gene>
    <name evidence="21" type="ORF">MNB_SM-3-43</name>
</gene>
<keyword evidence="7 21" id="KW-0808">Transferase</keyword>
<evidence type="ECO:0000256" key="3">
    <source>
        <dbReference type="ARBA" id="ARBA00008883"/>
    </source>
</evidence>
<dbReference type="EMBL" id="FPHP01000042">
    <property type="protein sequence ID" value="SFV75488.1"/>
    <property type="molecule type" value="Genomic_DNA"/>
</dbReference>
<name>A0A1W1D4H7_9ZZZZ</name>
<evidence type="ECO:0000259" key="18">
    <source>
        <dbReference type="Pfam" id="PF02706"/>
    </source>
</evidence>
<keyword evidence="16" id="KW-0175">Coiled coil</keyword>
<evidence type="ECO:0000256" key="6">
    <source>
        <dbReference type="ARBA" id="ARBA00022519"/>
    </source>
</evidence>
<feature type="coiled-coil region" evidence="16">
    <location>
        <begin position="296"/>
        <end position="353"/>
    </location>
</feature>
<evidence type="ECO:0000256" key="16">
    <source>
        <dbReference type="SAM" id="Coils"/>
    </source>
</evidence>
<evidence type="ECO:0000256" key="7">
    <source>
        <dbReference type="ARBA" id="ARBA00022679"/>
    </source>
</evidence>
<evidence type="ECO:0000256" key="4">
    <source>
        <dbReference type="ARBA" id="ARBA00011903"/>
    </source>
</evidence>
<evidence type="ECO:0000256" key="13">
    <source>
        <dbReference type="ARBA" id="ARBA00023136"/>
    </source>
</evidence>
<keyword evidence="5" id="KW-1003">Cell membrane</keyword>